<feature type="compositionally biased region" description="Pro residues" evidence="1">
    <location>
        <begin position="415"/>
        <end position="426"/>
    </location>
</feature>
<accession>A0A3L6SNE0</accession>
<name>A0A3L6SNE0_PANMI</name>
<keyword evidence="3" id="KW-1185">Reference proteome</keyword>
<feature type="region of interest" description="Disordered" evidence="1">
    <location>
        <begin position="1"/>
        <end position="52"/>
    </location>
</feature>
<organism evidence="2 3">
    <name type="scientific">Panicum miliaceum</name>
    <name type="common">Proso millet</name>
    <name type="synonym">Broomcorn millet</name>
    <dbReference type="NCBI Taxonomy" id="4540"/>
    <lineage>
        <taxon>Eukaryota</taxon>
        <taxon>Viridiplantae</taxon>
        <taxon>Streptophyta</taxon>
        <taxon>Embryophyta</taxon>
        <taxon>Tracheophyta</taxon>
        <taxon>Spermatophyta</taxon>
        <taxon>Magnoliopsida</taxon>
        <taxon>Liliopsida</taxon>
        <taxon>Poales</taxon>
        <taxon>Poaceae</taxon>
        <taxon>PACMAD clade</taxon>
        <taxon>Panicoideae</taxon>
        <taxon>Panicodae</taxon>
        <taxon>Paniceae</taxon>
        <taxon>Panicinae</taxon>
        <taxon>Panicum</taxon>
        <taxon>Panicum sect. Panicum</taxon>
    </lineage>
</organism>
<feature type="compositionally biased region" description="Polar residues" evidence="1">
    <location>
        <begin position="447"/>
        <end position="458"/>
    </location>
</feature>
<evidence type="ECO:0000313" key="3">
    <source>
        <dbReference type="Proteomes" id="UP000275267"/>
    </source>
</evidence>
<comment type="caution">
    <text evidence="2">The sequence shown here is derived from an EMBL/GenBank/DDBJ whole genome shotgun (WGS) entry which is preliminary data.</text>
</comment>
<evidence type="ECO:0000256" key="1">
    <source>
        <dbReference type="SAM" id="MobiDB-lite"/>
    </source>
</evidence>
<gene>
    <name evidence="2" type="ORF">C2845_PM07G02830</name>
</gene>
<reference evidence="3" key="1">
    <citation type="journal article" date="2019" name="Nat. Commun.">
        <title>The genome of broomcorn millet.</title>
        <authorList>
            <person name="Zou C."/>
            <person name="Miki D."/>
            <person name="Li D."/>
            <person name="Tang Q."/>
            <person name="Xiao L."/>
            <person name="Rajput S."/>
            <person name="Deng P."/>
            <person name="Jia W."/>
            <person name="Huang R."/>
            <person name="Zhang M."/>
            <person name="Sun Y."/>
            <person name="Hu J."/>
            <person name="Fu X."/>
            <person name="Schnable P.S."/>
            <person name="Li F."/>
            <person name="Zhang H."/>
            <person name="Feng B."/>
            <person name="Zhu X."/>
            <person name="Liu R."/>
            <person name="Schnable J.C."/>
            <person name="Zhu J.-K."/>
            <person name="Zhang H."/>
        </authorList>
    </citation>
    <scope>NUCLEOTIDE SEQUENCE [LARGE SCALE GENOMIC DNA]</scope>
</reference>
<dbReference type="EMBL" id="PQIB02000004">
    <property type="protein sequence ID" value="RLN24152.1"/>
    <property type="molecule type" value="Genomic_DNA"/>
</dbReference>
<feature type="compositionally biased region" description="Polar residues" evidence="1">
    <location>
        <begin position="537"/>
        <end position="560"/>
    </location>
</feature>
<feature type="region of interest" description="Disordered" evidence="1">
    <location>
        <begin position="154"/>
        <end position="175"/>
    </location>
</feature>
<dbReference type="AlphaFoldDB" id="A0A3L6SNE0"/>
<feature type="compositionally biased region" description="Basic and acidic residues" evidence="1">
    <location>
        <begin position="298"/>
        <end position="309"/>
    </location>
</feature>
<feature type="region of interest" description="Disordered" evidence="1">
    <location>
        <begin position="399"/>
        <end position="458"/>
    </location>
</feature>
<evidence type="ECO:0000313" key="2">
    <source>
        <dbReference type="EMBL" id="RLN24152.1"/>
    </source>
</evidence>
<feature type="region of interest" description="Disordered" evidence="1">
    <location>
        <begin position="95"/>
        <end position="117"/>
    </location>
</feature>
<protein>
    <submittedName>
        <fullName evidence="2">Uncharacterized protein</fullName>
    </submittedName>
</protein>
<sequence>MHDQSPALAPRYLSPQQLEQAARKIATPIGLKTASDPRTPELQPPRPAVAGTTLTRGAAGSALSPTSMPDASMPASGRCLCLRARCRCRHVVDLERPGHTRGGPQPPSQQARGLPAHCSGGDEVERRFGRGRGGGGLDAARVDSMARKKCKGVVDLESSDDSNDGNFEVESGSESEGFVDVSNENDLSYSEDHDGIKRAAYKQVLKDYIETKLLKSLERGMLKEYAEYDLKSNGCYGYYPLLDASRTCYSKHAYSIDSRSQKLVLDLLKLVADSVEEDNTANPNVVSTADEDSPNVQAHDDKSNSHDVDATNDGILGRDNLVYSSQYELQRSNTLCSPTHKSRYRKLNSSQFDTVNSGADACERSGSLPVPNLTHSVSKTSTPNLGHSLVERVMEKLMKKDTASPSSSMKTPYRFVPPPSGYPPNHPSYNSLYKKSVGSRSKDLESRQSSQKSPLSDSTNLVLNKRVKKSVSFGVPDAGSSDVIMLYYDPNYVPDSISPSPRPSISRFSALKSNCDIENVCPGSSQKTPILMQTLDFTPHSSPRITSNTSKGHFTPTSSNKSRDEVP</sequence>
<dbReference type="Proteomes" id="UP000275267">
    <property type="component" value="Unassembled WGS sequence"/>
</dbReference>
<proteinExistence type="predicted"/>
<feature type="region of interest" description="Disordered" evidence="1">
    <location>
        <begin position="279"/>
        <end position="315"/>
    </location>
</feature>
<feature type="region of interest" description="Disordered" evidence="1">
    <location>
        <begin position="537"/>
        <end position="567"/>
    </location>
</feature>